<dbReference type="GO" id="GO:0046718">
    <property type="term" value="P:symbiont entry into host cell"/>
    <property type="evidence" value="ECO:0007669"/>
    <property type="project" value="UniProtKB-KW"/>
</dbReference>
<organism evidence="20 21">
    <name type="scientific">Rat cytomegalovirus (strain Maastricht)</name>
    <dbReference type="NCBI Taxonomy" id="79700"/>
    <lineage>
        <taxon>Viruses</taxon>
        <taxon>Duplodnaviria</taxon>
        <taxon>Heunggongvirae</taxon>
        <taxon>Peploviricota</taxon>
        <taxon>Herviviricetes</taxon>
        <taxon>Herpesvirales</taxon>
        <taxon>Orthoherpesviridae</taxon>
        <taxon>Betaherpesvirinae</taxon>
        <taxon>Muromegalovirus</taxon>
        <taxon>Muromegalovirus muridbeta2</taxon>
        <taxon>Murid betaherpesvirus 2</taxon>
    </lineage>
</organism>
<reference evidence="20 21" key="3">
    <citation type="journal article" date="1997" name="J. Gen. Virol.">
        <title>Cloning and functional characterization of the origin of lytic-phase DNA replication of rat cytomegalovirus.</title>
        <authorList>
            <person name="Vink C."/>
            <person name="Beuken E."/>
            <person name="Bruggeman C.A."/>
        </authorList>
    </citation>
    <scope>NUCLEOTIDE SEQUENCE [LARGE SCALE GENOMIC DNA]</scope>
    <source>
        <strain evidence="20 21">Maastricht</strain>
    </source>
</reference>
<evidence type="ECO:0000256" key="13">
    <source>
        <dbReference type="ARBA" id="ARBA00023046"/>
    </source>
</evidence>
<dbReference type="GO" id="GO:0019064">
    <property type="term" value="P:fusion of virus membrane with host plasma membrane"/>
    <property type="evidence" value="ECO:0007669"/>
    <property type="project" value="UniProtKB-KW"/>
</dbReference>
<dbReference type="HAMAP" id="MF_04033">
    <property type="entry name" value="HSV_GH"/>
    <property type="match status" value="1"/>
</dbReference>
<evidence type="ECO:0000256" key="8">
    <source>
        <dbReference type="ARBA" id="ARBA00022844"/>
    </source>
</evidence>
<reference evidence="20 21" key="10">
    <citation type="journal article" date="2000" name="Virus Res.">
        <title>Rat cytomegalovirus R89 is a highly conserved gene which expresses a spliced transcript.</title>
        <authorList>
            <person name="Gruijthuijsen Y.K."/>
            <person name="Beuken E."/>
            <person name="Bruggeman C.A."/>
            <person name="Vink C."/>
        </authorList>
    </citation>
    <scope>NUCLEOTIDE SEQUENCE [LARGE SCALE GENOMIC DNA]</scope>
    <source>
        <strain evidence="20 21">Maastricht</strain>
    </source>
</reference>
<evidence type="ECO:0000259" key="19">
    <source>
        <dbReference type="Pfam" id="PF17488"/>
    </source>
</evidence>
<comment type="subcellular location">
    <subcellularLocation>
        <location evidence="1">Virion membrane</location>
        <topology evidence="1">Single-pass type I membrane protein</topology>
    </subcellularLocation>
</comment>
<evidence type="ECO:0000256" key="3">
    <source>
        <dbReference type="ARBA" id="ARBA00022511"/>
    </source>
</evidence>
<reference evidence="20 21" key="5">
    <citation type="journal article" date="1998" name="Virology">
        <title>The Maastricht strain and England strain of rat cytomegalovirus represent different betaherpesvirus species rather than strains.</title>
        <authorList>
            <person name="Beisser P.S."/>
            <person name="Kaptein S.J."/>
            <person name="Beuken E."/>
            <person name="Bruggeman C.A."/>
            <person name="Vink C."/>
        </authorList>
    </citation>
    <scope>NUCLEOTIDE SEQUENCE [LARGE SCALE GENOMIC DNA]</scope>
    <source>
        <strain evidence="20 21">Maastricht</strain>
    </source>
</reference>
<keyword evidence="14 18" id="KW-0472">Membrane</keyword>
<evidence type="ECO:0000256" key="10">
    <source>
        <dbReference type="ARBA" id="ARBA00022879"/>
    </source>
</evidence>
<accession>Q9DWC5</accession>
<evidence type="ECO:0000256" key="1">
    <source>
        <dbReference type="ARBA" id="ARBA00004563"/>
    </source>
</evidence>
<keyword evidence="5" id="KW-1162">Viral penetration into host cytoplasm</keyword>
<keyword evidence="16" id="KW-1160">Virus entry into host cell</keyword>
<evidence type="ECO:0000256" key="16">
    <source>
        <dbReference type="ARBA" id="ARBA00023296"/>
    </source>
</evidence>
<feature type="transmembrane region" description="Helical" evidence="18">
    <location>
        <begin position="707"/>
        <end position="727"/>
    </location>
</feature>
<dbReference type="Pfam" id="PF02489">
    <property type="entry name" value="Herpes_glycop_H"/>
    <property type="match status" value="1"/>
</dbReference>
<sequence length="736" mass="81701">MISPLILLLATHLSCGDRPARGGGPRQPPRLPVIHYTPFAANRSCQQNATRNATVADNGLFTLNFVDEDAVKVFQLPRCLFDTQVAREIFASVDLTETAESYRRRFRDFFVVPLYGAFRLAVAAPDADRRCANPGLSPPPEGAIKVKDFPIELRTIHHIPRTKICAVADHPAMFNLRVRCSHHRLRWASYEATISLTPRFFVLTINPDGYPSTRTLAAFFGDVREIDLKAPYSPTAFLLRQTEAHDLLLVVREKAATTTFGFLTDRDLLNDTFSVEYTDLTICLRVLSLLASRLLRMGLCGKIERPAFEFLLTYGTCLFLGNSVTYHADVDVGVPLWRQSELELIGDFARRCFGASSADGNPTPPFRSRAALRTPPPENDFYDNGRATADVLSRALSAYARTLHASTLADLAYLFRAPPASPGPTPVSLLPQLLPTAEAYYTHSLTAPLPRTTRRVLIRIDGAIRSHLNASEAARTLFAILASMCSPRELLTWTDILHDARIGGPSDAYSPCLSGARKDYTEQSIQELLRTARRSEGRAALVMLASERLRPAHRELSHEGSCAPESVPTATITTEDRTYVISTRYILKGLVFPIGNTVIGKNLLITALERRSPCVYSTSYRSHSSITVLKNITFTEHCEFCGSVLMEYDEVGGINSLIYIPTLADLKQITEPKNDILVATSRTHYLLLTKNGTVFEVTDILVDIKSMSYPVVILVVLVGLLGLFGLYKVCSRRKYK</sequence>
<evidence type="ECO:0000313" key="21">
    <source>
        <dbReference type="Proteomes" id="UP000008288"/>
    </source>
</evidence>
<dbReference type="GO" id="GO:0055036">
    <property type="term" value="C:virion membrane"/>
    <property type="evidence" value="ECO:0007669"/>
    <property type="project" value="UniProtKB-SubCell"/>
</dbReference>
<name>Q9DWC5_RCMVM</name>
<keyword evidence="4" id="KW-1169">Fusion of virus membrane with host cell membrane</keyword>
<keyword evidence="11" id="KW-0730">Sialic acid</keyword>
<evidence type="ECO:0000256" key="11">
    <source>
        <dbReference type="ARBA" id="ARBA00022981"/>
    </source>
</evidence>
<reference evidence="20 21" key="6">
    <citation type="journal article" date="1999" name="J. Gen. Virol.">
        <title>The rat cytomegalovirus R32 gene encodes a virion-associated protein that elicits a strong humoral immune response in infected rats.</title>
        <authorList>
            <person name="Beuken E."/>
            <person name="Grauls G."/>
            <person name="Bruggeman C.A."/>
            <person name="Vink C."/>
        </authorList>
    </citation>
    <scope>NUCLEOTIDE SEQUENCE [LARGE SCALE GENOMIC DNA]</scope>
    <source>
        <strain evidence="20 21">Maastricht</strain>
    </source>
</reference>
<keyword evidence="13" id="KW-1039">Host endosome</keyword>
<evidence type="ECO:0000313" key="20">
    <source>
        <dbReference type="EMBL" id="AAF99165.1"/>
    </source>
</evidence>
<evidence type="ECO:0000256" key="9">
    <source>
        <dbReference type="ARBA" id="ARBA00022870"/>
    </source>
</evidence>
<keyword evidence="9" id="KW-1043">Host membrane</keyword>
<evidence type="ECO:0000256" key="5">
    <source>
        <dbReference type="ARBA" id="ARBA00022595"/>
    </source>
</evidence>
<dbReference type="Proteomes" id="UP000008288">
    <property type="component" value="Segment"/>
</dbReference>
<keyword evidence="2" id="KW-1168">Fusion of virus membrane with host membrane</keyword>
<feature type="region of interest" description="Disordered" evidence="17">
    <location>
        <begin position="359"/>
        <end position="379"/>
    </location>
</feature>
<reference evidence="20 21" key="2">
    <citation type="journal article" date="1996" name="J. Virol.">
        <title>Structure of the rat cytomegalovirus genome termini.</title>
        <authorList>
            <person name="Vink C."/>
            <person name="Beuken E."/>
            <person name="Bruggeman C.A."/>
        </authorList>
    </citation>
    <scope>NUCLEOTIDE SEQUENCE [LARGE SCALE GENOMIC DNA]</scope>
    <source>
        <strain evidence="20 21">Maastricht</strain>
    </source>
</reference>
<keyword evidence="6 18" id="KW-0812">Transmembrane</keyword>
<dbReference type="Pfam" id="PF17488">
    <property type="entry name" value="Herpes_glycoH_C"/>
    <property type="match status" value="1"/>
</dbReference>
<keyword evidence="12 18" id="KW-1133">Transmembrane helix</keyword>
<dbReference type="InterPro" id="IPR038172">
    <property type="entry name" value="Herpes_glycoH_C_sf"/>
</dbReference>
<dbReference type="GO" id="GO:0019031">
    <property type="term" value="C:viral envelope"/>
    <property type="evidence" value="ECO:0007669"/>
    <property type="project" value="UniProtKB-KW"/>
</dbReference>
<evidence type="ECO:0000256" key="15">
    <source>
        <dbReference type="ARBA" id="ARBA00023180"/>
    </source>
</evidence>
<reference evidence="20 21" key="1">
    <citation type="journal article" date="1996" name="J. Gen. Virol.">
        <title>Cloning and sequence analysis of the genes encoding DNA polymerase, glycoprotein B, ICP18.5 and major DNA-binding protein of rat cytomegalovirus.</title>
        <authorList>
            <person name="Beuken E."/>
            <person name="Slobbe R."/>
            <person name="Bruggeman C.A."/>
            <person name="Vink C."/>
        </authorList>
    </citation>
    <scope>NUCLEOTIDE SEQUENCE [LARGE SCALE GENOMIC DNA]</scope>
    <source>
        <strain evidence="20 21">Maastricht</strain>
    </source>
</reference>
<reference evidence="20 21" key="4">
    <citation type="journal article" date="1998" name="J. Virol.">
        <title>The R33 G protein-coupled receptor gene of rat cytomegalovirus plays an essential role in the pathogenesis of viral infection.</title>
        <authorList>
            <person name="Beisser P.S."/>
            <person name="Vink C."/>
            <person name="Van Dam J.G."/>
            <person name="Grauls G."/>
            <person name="Vanherle S.J."/>
            <person name="Bruggeman C.A."/>
        </authorList>
    </citation>
    <scope>NUCLEOTIDE SEQUENCE [LARGE SCALE GENOMIC DNA]</scope>
    <source>
        <strain evidence="20 21">Maastricht</strain>
    </source>
</reference>
<evidence type="ECO:0000256" key="14">
    <source>
        <dbReference type="ARBA" id="ARBA00023136"/>
    </source>
</evidence>
<feature type="domain" description="Herpesvirus glycoprotein H C-terminal" evidence="19">
    <location>
        <begin position="562"/>
        <end position="699"/>
    </location>
</feature>
<dbReference type="EMBL" id="AF232689">
    <property type="protein sequence ID" value="AAF99165.1"/>
    <property type="molecule type" value="Genomic_DNA"/>
</dbReference>
<reference evidence="20 21" key="8">
    <citation type="journal article" date="2000" name="J. Virol.">
        <title>The r144 major histocompatibility complex class I-like gene of rat cytomegalovirus is dispensable for both acute and long-term infection in the immunocompromised host.</title>
        <authorList>
            <person name="Beisser P.S."/>
            <person name="Kloover J.S."/>
            <person name="Grauls G.E."/>
            <person name="Blok M.J."/>
            <person name="Bruggeman C.A."/>
            <person name="Vink C."/>
        </authorList>
    </citation>
    <scope>NUCLEOTIDE SEQUENCE [LARGE SCALE GENOMIC DNA]</scope>
    <source>
        <strain evidence="20 21">Maastricht</strain>
    </source>
</reference>
<protein>
    <submittedName>
        <fullName evidence="20">PR75</fullName>
    </submittedName>
</protein>
<organismHost>
    <name type="scientific">Rattus</name>
    <name type="common">rats</name>
    <dbReference type="NCBI Taxonomy" id="10114"/>
</organismHost>
<keyword evidence="10" id="KW-0261">Viral envelope protein</keyword>
<evidence type="ECO:0000256" key="7">
    <source>
        <dbReference type="ARBA" id="ARBA00022729"/>
    </source>
</evidence>
<evidence type="ECO:0000256" key="2">
    <source>
        <dbReference type="ARBA" id="ARBA00022506"/>
    </source>
</evidence>
<keyword evidence="21" id="KW-1185">Reference proteome</keyword>
<proteinExistence type="inferred from homology"/>
<evidence type="ECO:0000256" key="17">
    <source>
        <dbReference type="SAM" id="MobiDB-lite"/>
    </source>
</evidence>
<evidence type="ECO:0000256" key="12">
    <source>
        <dbReference type="ARBA" id="ARBA00022989"/>
    </source>
</evidence>
<dbReference type="KEGG" id="vg:940394"/>
<dbReference type="GeneID" id="940394"/>
<dbReference type="RefSeq" id="NP_064175.1">
    <property type="nucleotide sequence ID" value="NC_002512.2"/>
</dbReference>
<evidence type="ECO:0000256" key="4">
    <source>
        <dbReference type="ARBA" id="ARBA00022521"/>
    </source>
</evidence>
<dbReference type="OrthoDB" id="6856at10239"/>
<dbReference type="InterPro" id="IPR003493">
    <property type="entry name" value="Herpes_gH"/>
</dbReference>
<gene>
    <name evidence="20" type="primary">R75</name>
</gene>
<keyword evidence="7" id="KW-0732">Signal</keyword>
<reference evidence="20 21" key="7">
    <citation type="journal article" date="1999" name="J. Virol.">
        <title>Deletion of the R78 G protein-coupled receptor gene from rat cytomegalovirus results in an attenuated, syncytium-inducing mutant strain.</title>
        <authorList>
            <person name="Beisser P.S."/>
            <person name="Grauls G."/>
            <person name="Bruggeman C.A."/>
            <person name="Vink C."/>
        </authorList>
    </citation>
    <scope>NUCLEOTIDE SEQUENCE [LARGE SCALE GENOMIC DNA]</scope>
    <source>
        <strain evidence="20 21">Maastricht</strain>
    </source>
</reference>
<dbReference type="Gene3D" id="2.60.40.3190">
    <property type="entry name" value="Herpesvirus glycoprotein H, C-terminal domain"/>
    <property type="match status" value="1"/>
</dbReference>
<keyword evidence="8" id="KW-0946">Virion</keyword>
<dbReference type="InterPro" id="IPR035305">
    <property type="entry name" value="Herpes_glycoH_C"/>
</dbReference>
<reference evidence="20 21" key="9">
    <citation type="journal article" date="2000" name="J. Virol.">
        <title>Complete DNA sequence of the rat cytomegalovirus genome.</title>
        <authorList>
            <person name="Vink C."/>
            <person name="Beuken E."/>
            <person name="Bruggeman C.A."/>
        </authorList>
    </citation>
    <scope>NUCLEOTIDE SEQUENCE [LARGE SCALE GENOMIC DNA]</scope>
    <source>
        <strain evidence="20 21">Maastricht</strain>
    </source>
</reference>
<keyword evidence="3" id="KW-1032">Host cell membrane</keyword>
<evidence type="ECO:0000256" key="18">
    <source>
        <dbReference type="SAM" id="Phobius"/>
    </source>
</evidence>
<evidence type="ECO:0000256" key="6">
    <source>
        <dbReference type="ARBA" id="ARBA00022692"/>
    </source>
</evidence>
<keyword evidence="15" id="KW-0325">Glycoprotein</keyword>